<accession>A0ACB8BE82</accession>
<organism evidence="1 2">
    <name type="scientific">Leucogyrophana mollusca</name>
    <dbReference type="NCBI Taxonomy" id="85980"/>
    <lineage>
        <taxon>Eukaryota</taxon>
        <taxon>Fungi</taxon>
        <taxon>Dikarya</taxon>
        <taxon>Basidiomycota</taxon>
        <taxon>Agaricomycotina</taxon>
        <taxon>Agaricomycetes</taxon>
        <taxon>Agaricomycetidae</taxon>
        <taxon>Boletales</taxon>
        <taxon>Boletales incertae sedis</taxon>
        <taxon>Leucogyrophana</taxon>
    </lineage>
</organism>
<protein>
    <submittedName>
        <fullName evidence="1">Subtilisin-like protein</fullName>
    </submittedName>
</protein>
<dbReference type="Proteomes" id="UP000790709">
    <property type="component" value="Unassembled WGS sequence"/>
</dbReference>
<evidence type="ECO:0000313" key="2">
    <source>
        <dbReference type="Proteomes" id="UP000790709"/>
    </source>
</evidence>
<reference evidence="1" key="1">
    <citation type="journal article" date="2021" name="New Phytol.">
        <title>Evolutionary innovations through gain and loss of genes in the ectomycorrhizal Boletales.</title>
        <authorList>
            <person name="Wu G."/>
            <person name="Miyauchi S."/>
            <person name="Morin E."/>
            <person name="Kuo A."/>
            <person name="Drula E."/>
            <person name="Varga T."/>
            <person name="Kohler A."/>
            <person name="Feng B."/>
            <person name="Cao Y."/>
            <person name="Lipzen A."/>
            <person name="Daum C."/>
            <person name="Hundley H."/>
            <person name="Pangilinan J."/>
            <person name="Johnson J."/>
            <person name="Barry K."/>
            <person name="LaButti K."/>
            <person name="Ng V."/>
            <person name="Ahrendt S."/>
            <person name="Min B."/>
            <person name="Choi I.G."/>
            <person name="Park H."/>
            <person name="Plett J.M."/>
            <person name="Magnuson J."/>
            <person name="Spatafora J.W."/>
            <person name="Nagy L.G."/>
            <person name="Henrissat B."/>
            <person name="Grigoriev I.V."/>
            <person name="Yang Z.L."/>
            <person name="Xu J."/>
            <person name="Martin F.M."/>
        </authorList>
    </citation>
    <scope>NUCLEOTIDE SEQUENCE</scope>
    <source>
        <strain evidence="1">KUC20120723A-06</strain>
    </source>
</reference>
<sequence length="587" mass="63614">MRAIFWLGLPLSTVMARTAFYKGSQPKVKESITSPRGWVKHAPAPPSHVLELKIALPQPKFDALEQYLWEASDPGHERYGAYLSKEETYALMSPHRGSVEAVVDWLASYGFEEGHLVRSPANDWITIRAPVSLAEKMLDTTYHVYHHAQKGDTTVRTLSYSLPENLHGHVDFIQPTTMFARFKAFKSTLHWSGQAELVPASLGNGTITGPAGNQVDASCNSTITLTCLRQLYNALNYTTSATNGNKLGLTGYLNQYANLDDLQQFYLTQNPAALGSNFTFVSVHGGTNNQSLLAAGDEADLDTQFGFGLTYPTPGTFYSTAGEPPFTPSALEANDTNEPYSYWLGYVLSQDDIPQTISTSYGDDEQTVPYNYAVRVCNEMAALGARGVSVIFSSGDGGVGDNDADPATQQCFTNDGRNVTRFVPFFPATCPYITAVGSTAYIPEKAIPFSGGGFSNYFPRPPYQELAAQGYIDKLAPGTYQGLYNPYGRGVPDVSTQGLNFSIFWEGKNVHVSGTSCSAPTFAAFISMLNDARISLGLPPLGFLNPFLYSSGYKALNDITEGNNPGCGTEGFNATVGWDPGKSDVTA</sequence>
<keyword evidence="2" id="KW-1185">Reference proteome</keyword>
<proteinExistence type="predicted"/>
<evidence type="ECO:0000313" key="1">
    <source>
        <dbReference type="EMBL" id="KAH7923660.1"/>
    </source>
</evidence>
<dbReference type="EMBL" id="MU266446">
    <property type="protein sequence ID" value="KAH7923660.1"/>
    <property type="molecule type" value="Genomic_DNA"/>
</dbReference>
<name>A0ACB8BE82_9AGAM</name>
<gene>
    <name evidence="1" type="ORF">BV22DRAFT_1130480</name>
</gene>
<comment type="caution">
    <text evidence="1">The sequence shown here is derived from an EMBL/GenBank/DDBJ whole genome shotgun (WGS) entry which is preliminary data.</text>
</comment>